<proteinExistence type="predicted"/>
<reference evidence="3" key="1">
    <citation type="journal article" date="2021" name="Int. J. Syst. Evol. Microbiol.">
        <title>Actinocatenispora comari sp. nov., an endophytic actinomycete isolated from aerial parts of Comarum salesowianum.</title>
        <authorList>
            <person name="Oyunbileg N."/>
            <person name="Iizaka Y."/>
            <person name="Hamada M."/>
            <person name="Davaapurev B.O."/>
            <person name="Fukumoto A."/>
            <person name="Tsetseg B."/>
            <person name="Kato F."/>
            <person name="Tamura T."/>
            <person name="Batkhuu J."/>
            <person name="Anzai Y."/>
        </authorList>
    </citation>
    <scope>NUCLEOTIDE SEQUENCE [LARGE SCALE GENOMIC DNA]</scope>
    <source>
        <strain evidence="3">NUM-2625</strain>
    </source>
</reference>
<dbReference type="EMBL" id="BOPO01000108">
    <property type="protein sequence ID" value="GIL29819.1"/>
    <property type="molecule type" value="Genomic_DNA"/>
</dbReference>
<evidence type="ECO:0000259" key="1">
    <source>
        <dbReference type="Pfam" id="PF14016"/>
    </source>
</evidence>
<gene>
    <name evidence="2" type="ORF">NUM_50730</name>
</gene>
<dbReference type="AlphaFoldDB" id="A0A8J4AEE8"/>
<evidence type="ECO:0000313" key="3">
    <source>
        <dbReference type="Proteomes" id="UP000614996"/>
    </source>
</evidence>
<dbReference type="InterPro" id="IPR025326">
    <property type="entry name" value="DUF4232"/>
</dbReference>
<dbReference type="Proteomes" id="UP000614996">
    <property type="component" value="Unassembled WGS sequence"/>
</dbReference>
<feature type="domain" description="DUF4232" evidence="1">
    <location>
        <begin position="2"/>
        <end position="126"/>
    </location>
</feature>
<organism evidence="2 3">
    <name type="scientific">Actinocatenispora comari</name>
    <dbReference type="NCBI Taxonomy" id="2807577"/>
    <lineage>
        <taxon>Bacteria</taxon>
        <taxon>Bacillati</taxon>
        <taxon>Actinomycetota</taxon>
        <taxon>Actinomycetes</taxon>
        <taxon>Micromonosporales</taxon>
        <taxon>Micromonosporaceae</taxon>
        <taxon>Actinocatenispora</taxon>
    </lineage>
</organism>
<dbReference type="Pfam" id="PF14016">
    <property type="entry name" value="DUF4232"/>
    <property type="match status" value="1"/>
</dbReference>
<comment type="caution">
    <text evidence="2">The sequence shown here is derived from an EMBL/GenBank/DDBJ whole genome shotgun (WGS) entry which is preliminary data.</text>
</comment>
<accession>A0A8J4AEE8</accession>
<name>A0A8J4AEE8_9ACTN</name>
<evidence type="ECO:0000313" key="2">
    <source>
        <dbReference type="EMBL" id="GIL29819.1"/>
    </source>
</evidence>
<keyword evidence="3" id="KW-1185">Reference proteome</keyword>
<sequence>MRVTTGQRTGAMGSVQVQLVFTNRGERSCVTAGYPGVSFVTGDQGRQVGSAASRQGGRYQSVTLAPGGTAHAAFRYPQVGNLPAGTCKPTTVRGLRVYPPDQTAAVYVPLAVRACGTHGVGVGEITAMRSGTGTER</sequence>
<protein>
    <recommendedName>
        <fullName evidence="1">DUF4232 domain-containing protein</fullName>
    </recommendedName>
</protein>